<dbReference type="PROSITE" id="PS00036">
    <property type="entry name" value="BZIP_BASIC"/>
    <property type="match status" value="1"/>
</dbReference>
<feature type="compositionally biased region" description="Basic and acidic residues" evidence="1">
    <location>
        <begin position="1"/>
        <end position="13"/>
    </location>
</feature>
<dbReference type="InterPro" id="IPR046347">
    <property type="entry name" value="bZIP_sf"/>
</dbReference>
<dbReference type="SUPFAM" id="SSF57959">
    <property type="entry name" value="Leucine zipper domain"/>
    <property type="match status" value="1"/>
</dbReference>
<evidence type="ECO:0000256" key="1">
    <source>
        <dbReference type="SAM" id="MobiDB-lite"/>
    </source>
</evidence>
<comment type="caution">
    <text evidence="3">The sequence shown here is derived from an EMBL/GenBank/DDBJ whole genome shotgun (WGS) entry which is preliminary data.</text>
</comment>
<dbReference type="InterPro" id="IPR004827">
    <property type="entry name" value="bZIP"/>
</dbReference>
<keyword evidence="4" id="KW-1185">Reference proteome</keyword>
<proteinExistence type="predicted"/>
<dbReference type="EMBL" id="JAULSU010000007">
    <property type="protein sequence ID" value="KAK0612147.1"/>
    <property type="molecule type" value="Genomic_DNA"/>
</dbReference>
<reference evidence="3" key="1">
    <citation type="submission" date="2023-06" db="EMBL/GenBank/DDBJ databases">
        <title>Genome-scale phylogeny and comparative genomics of the fungal order Sordariales.</title>
        <authorList>
            <consortium name="Lawrence Berkeley National Laboratory"/>
            <person name="Hensen N."/>
            <person name="Bonometti L."/>
            <person name="Westerberg I."/>
            <person name="Brannstrom I.O."/>
            <person name="Guillou S."/>
            <person name="Cros-Aarteil S."/>
            <person name="Calhoun S."/>
            <person name="Haridas S."/>
            <person name="Kuo A."/>
            <person name="Mondo S."/>
            <person name="Pangilinan J."/>
            <person name="Riley R."/>
            <person name="Labutti K."/>
            <person name="Andreopoulos B."/>
            <person name="Lipzen A."/>
            <person name="Chen C."/>
            <person name="Yanf M."/>
            <person name="Daum C."/>
            <person name="Ng V."/>
            <person name="Clum A."/>
            <person name="Steindorff A."/>
            <person name="Ohm R."/>
            <person name="Martin F."/>
            <person name="Silar P."/>
            <person name="Natvig D."/>
            <person name="Lalanne C."/>
            <person name="Gautier V."/>
            <person name="Ament-Velasquez S.L."/>
            <person name="Kruys A."/>
            <person name="Hutchinson M.I."/>
            <person name="Powell A.J."/>
            <person name="Barry K."/>
            <person name="Miller A.N."/>
            <person name="Grigoriev I.V."/>
            <person name="Debuchy R."/>
            <person name="Gladieux P."/>
            <person name="Thoren M.H."/>
            <person name="Johannesson H."/>
        </authorList>
    </citation>
    <scope>NUCLEOTIDE SEQUENCE</scope>
    <source>
        <strain evidence="3">CBS 606.72</strain>
    </source>
</reference>
<evidence type="ECO:0000313" key="4">
    <source>
        <dbReference type="Proteomes" id="UP001175000"/>
    </source>
</evidence>
<sequence>MAPEESLHQHGLREWFAPGQGTPTVDRSLLPSESPPGAVPAIADSFDSFFGADNDEDDAQSPTMPTSFGLGTGYELTLSERPFLATYELGQAGDPSPSPLSNPLDAWQLPMTSDIGVLQQGNQYYDSLFGHELFVTDPSTPSPGAPGVAAFDWPYQRADNPNTESLPPTALFEATPYLTTIHPVREPPPRAPIFISIPHETSASAPGDHPSAKKRARGRPRLYGPDTDSEDAGTTNHNNEWNTWSLMTATALRSRRLASATTGSEAAARRPSNMMAAKRYRDRVQSATDDLKAHYEALNERHETLQSYLEELRYEAYQLRCGLLERATCGCPLMQAYKAHVVRTSTVKAPDQAFVSRF</sequence>
<name>A0AA39WAL2_9PEZI</name>
<evidence type="ECO:0000259" key="2">
    <source>
        <dbReference type="PROSITE" id="PS00036"/>
    </source>
</evidence>
<feature type="region of interest" description="Disordered" evidence="1">
    <location>
        <begin position="1"/>
        <end position="66"/>
    </location>
</feature>
<organism evidence="3 4">
    <name type="scientific">Immersiella caudata</name>
    <dbReference type="NCBI Taxonomy" id="314043"/>
    <lineage>
        <taxon>Eukaryota</taxon>
        <taxon>Fungi</taxon>
        <taxon>Dikarya</taxon>
        <taxon>Ascomycota</taxon>
        <taxon>Pezizomycotina</taxon>
        <taxon>Sordariomycetes</taxon>
        <taxon>Sordariomycetidae</taxon>
        <taxon>Sordariales</taxon>
        <taxon>Lasiosphaeriaceae</taxon>
        <taxon>Immersiella</taxon>
    </lineage>
</organism>
<dbReference type="GO" id="GO:0003700">
    <property type="term" value="F:DNA-binding transcription factor activity"/>
    <property type="evidence" value="ECO:0007669"/>
    <property type="project" value="InterPro"/>
</dbReference>
<gene>
    <name evidence="3" type="ORF">B0T14DRAFT_571976</name>
</gene>
<evidence type="ECO:0000313" key="3">
    <source>
        <dbReference type="EMBL" id="KAK0612147.1"/>
    </source>
</evidence>
<dbReference type="Proteomes" id="UP001175000">
    <property type="component" value="Unassembled WGS sequence"/>
</dbReference>
<feature type="domain" description="BZIP" evidence="2">
    <location>
        <begin position="269"/>
        <end position="283"/>
    </location>
</feature>
<dbReference type="AlphaFoldDB" id="A0AA39WAL2"/>
<protein>
    <recommendedName>
        <fullName evidence="2">BZIP domain-containing protein</fullName>
    </recommendedName>
</protein>
<dbReference type="Pfam" id="PF07716">
    <property type="entry name" value="bZIP_2"/>
    <property type="match status" value="1"/>
</dbReference>
<dbReference type="CDD" id="cd14686">
    <property type="entry name" value="bZIP"/>
    <property type="match status" value="1"/>
</dbReference>
<dbReference type="Gene3D" id="1.20.5.170">
    <property type="match status" value="1"/>
</dbReference>
<feature type="region of interest" description="Disordered" evidence="1">
    <location>
        <begin position="200"/>
        <end position="240"/>
    </location>
</feature>
<accession>A0AA39WAL2</accession>